<dbReference type="InterPro" id="IPR024194">
    <property type="entry name" value="Ac/AlaTfrase_AlgI/DltB"/>
</dbReference>
<evidence type="ECO:0000256" key="1">
    <source>
        <dbReference type="ARBA" id="ARBA00004651"/>
    </source>
</evidence>
<feature type="transmembrane region" description="Helical" evidence="8">
    <location>
        <begin position="52"/>
        <end position="68"/>
    </location>
</feature>
<keyword evidence="5 8" id="KW-1133">Transmembrane helix</keyword>
<feature type="transmembrane region" description="Helical" evidence="8">
    <location>
        <begin position="115"/>
        <end position="134"/>
    </location>
</feature>
<sequence>MLFNSIEFVLFFPIVLLLYWFVFNRLSPRARNLFLIACSYLFYAWWDYRFLSLIILSSLVDYYCGIQIEKNREHPSKRAFLYLSILINLGILFFFKYHGFFISELLLLLNSLGMHIHRSTLSIMLPIGISFYTFQTMSYTIDVYRKQIKATHDLPAFLAFVSFFPQLVAGPIERARHLLPQFRASTVFNYQLASNGFRQLLWGLFAKIAVADSVAPVVDHIFSNSATMSASSLAAGAVLFSLQIYGDFAGYSNIAIGTAALLGFDLMQNFNVPYFSRNMREFWTRWHISLSSWFRDYLYIPLGGNRRSRLRHRINVMATFLLSGLWHGANWTFLAWGTLHGIIYLLTYPFARNTRNEAPQIRQLPAIAITFGLVCFTFIFFRAETIAQAARYIARMMTFSKGLLVTDFISSRQLLSATVFPAILIGTEWLQRHKKHGLDLSSTPSLVRHLSYYLLISAILFCFQSERIFIYFQF</sequence>
<feature type="transmembrane region" description="Helical" evidence="8">
    <location>
        <begin position="251"/>
        <end position="270"/>
    </location>
</feature>
<dbReference type="Pfam" id="PF03062">
    <property type="entry name" value="MBOAT"/>
    <property type="match status" value="1"/>
</dbReference>
<keyword evidence="3 7" id="KW-1003">Cell membrane</keyword>
<dbReference type="PANTHER" id="PTHR13285">
    <property type="entry name" value="ACYLTRANSFERASE"/>
    <property type="match status" value="1"/>
</dbReference>
<dbReference type="PANTHER" id="PTHR13285:SF18">
    <property type="entry name" value="PROTEIN-CYSTEINE N-PALMITOYLTRANSFERASE RASP"/>
    <property type="match status" value="1"/>
</dbReference>
<evidence type="ECO:0000256" key="6">
    <source>
        <dbReference type="ARBA" id="ARBA00023136"/>
    </source>
</evidence>
<dbReference type="RefSeq" id="WP_107823378.1">
    <property type="nucleotide sequence ID" value="NZ_OY782574.1"/>
</dbReference>
<feature type="transmembrane region" description="Helical" evidence="8">
    <location>
        <begin position="316"/>
        <end position="343"/>
    </location>
</feature>
<evidence type="ECO:0000313" key="10">
    <source>
        <dbReference type="Proteomes" id="UP000243525"/>
    </source>
</evidence>
<dbReference type="GO" id="GO:0016746">
    <property type="term" value="F:acyltransferase activity"/>
    <property type="evidence" value="ECO:0007669"/>
    <property type="project" value="UniProtKB-KW"/>
</dbReference>
<feature type="transmembrane region" description="Helical" evidence="8">
    <location>
        <begin position="80"/>
        <end position="103"/>
    </location>
</feature>
<accession>A0A2T5BYJ5</accession>
<dbReference type="PIRSF" id="PIRSF016636">
    <property type="entry name" value="AlgI_DltB"/>
    <property type="match status" value="1"/>
</dbReference>
<evidence type="ECO:0000313" key="9">
    <source>
        <dbReference type="EMBL" id="PTN07312.1"/>
    </source>
</evidence>
<keyword evidence="6 7" id="KW-0472">Membrane</keyword>
<comment type="subcellular location">
    <subcellularLocation>
        <location evidence="1">Cell membrane</location>
        <topology evidence="1">Multi-pass membrane protein</topology>
    </subcellularLocation>
</comment>
<dbReference type="OrthoDB" id="9805788at2"/>
<comment type="caution">
    <text evidence="9">The sequence shown here is derived from an EMBL/GenBank/DDBJ whole genome shotgun (WGS) entry which is preliminary data.</text>
</comment>
<evidence type="ECO:0000256" key="5">
    <source>
        <dbReference type="ARBA" id="ARBA00022989"/>
    </source>
</evidence>
<feature type="transmembrane region" description="Helical" evidence="8">
    <location>
        <begin position="363"/>
        <end position="381"/>
    </location>
</feature>
<dbReference type="EMBL" id="QAAD01000019">
    <property type="protein sequence ID" value="PTN07312.1"/>
    <property type="molecule type" value="Genomic_DNA"/>
</dbReference>
<evidence type="ECO:0000256" key="4">
    <source>
        <dbReference type="ARBA" id="ARBA00022692"/>
    </source>
</evidence>
<keyword evidence="7 9" id="KW-0808">Transferase</keyword>
<evidence type="ECO:0000256" key="8">
    <source>
        <dbReference type="SAM" id="Phobius"/>
    </source>
</evidence>
<protein>
    <submittedName>
        <fullName evidence="9">D-alanyl-lipoteichoic acid acyltransferase DltB (MBOAT superfamily)</fullName>
    </submittedName>
</protein>
<dbReference type="GO" id="GO:0005886">
    <property type="term" value="C:plasma membrane"/>
    <property type="evidence" value="ECO:0007669"/>
    <property type="project" value="UniProtKB-SubCell"/>
</dbReference>
<evidence type="ECO:0000256" key="7">
    <source>
        <dbReference type="PIRNR" id="PIRNR016636"/>
    </source>
</evidence>
<feature type="transmembrane region" description="Helical" evidence="8">
    <location>
        <begin position="402"/>
        <end position="430"/>
    </location>
</feature>
<feature type="transmembrane region" description="Helical" evidence="8">
    <location>
        <begin position="6"/>
        <end position="23"/>
    </location>
</feature>
<keyword evidence="10" id="KW-1185">Reference proteome</keyword>
<dbReference type="AlphaFoldDB" id="A0A2T5BYJ5"/>
<dbReference type="Proteomes" id="UP000243525">
    <property type="component" value="Unassembled WGS sequence"/>
</dbReference>
<dbReference type="GO" id="GO:0042121">
    <property type="term" value="P:alginic acid biosynthetic process"/>
    <property type="evidence" value="ECO:0007669"/>
    <property type="project" value="InterPro"/>
</dbReference>
<organism evidence="9 10">
    <name type="scientific">Mangrovibacterium marinum</name>
    <dbReference type="NCBI Taxonomy" id="1639118"/>
    <lineage>
        <taxon>Bacteria</taxon>
        <taxon>Pseudomonadati</taxon>
        <taxon>Bacteroidota</taxon>
        <taxon>Bacteroidia</taxon>
        <taxon>Marinilabiliales</taxon>
        <taxon>Prolixibacteraceae</taxon>
        <taxon>Mangrovibacterium</taxon>
    </lineage>
</organism>
<evidence type="ECO:0000256" key="2">
    <source>
        <dbReference type="ARBA" id="ARBA00010323"/>
    </source>
</evidence>
<keyword evidence="4 8" id="KW-0812">Transmembrane</keyword>
<dbReference type="PIRSF" id="PIRSF500217">
    <property type="entry name" value="AlgI"/>
    <property type="match status" value="1"/>
</dbReference>
<feature type="transmembrane region" description="Helical" evidence="8">
    <location>
        <begin position="450"/>
        <end position="472"/>
    </location>
</feature>
<feature type="transmembrane region" description="Helical" evidence="8">
    <location>
        <begin position="200"/>
        <end position="218"/>
    </location>
</feature>
<comment type="similarity">
    <text evidence="2 7">Belongs to the membrane-bound acyltransferase family.</text>
</comment>
<gene>
    <name evidence="9" type="ORF">C8N47_11925</name>
</gene>
<keyword evidence="7 9" id="KW-0012">Acyltransferase</keyword>
<evidence type="ECO:0000256" key="3">
    <source>
        <dbReference type="ARBA" id="ARBA00022475"/>
    </source>
</evidence>
<dbReference type="InterPro" id="IPR004299">
    <property type="entry name" value="MBOAT_fam"/>
</dbReference>
<dbReference type="InterPro" id="IPR028362">
    <property type="entry name" value="AlgI"/>
</dbReference>
<name>A0A2T5BYJ5_9BACT</name>
<reference evidence="9 10" key="1">
    <citation type="submission" date="2018-04" db="EMBL/GenBank/DDBJ databases">
        <title>Genomic Encyclopedia of Archaeal and Bacterial Type Strains, Phase II (KMG-II): from individual species to whole genera.</title>
        <authorList>
            <person name="Goeker M."/>
        </authorList>
    </citation>
    <scope>NUCLEOTIDE SEQUENCE [LARGE SCALE GENOMIC DNA]</scope>
    <source>
        <strain evidence="9 10">DSM 28823</strain>
    </source>
</reference>
<dbReference type="InterPro" id="IPR051085">
    <property type="entry name" value="MB_O-acyltransferase"/>
</dbReference>
<proteinExistence type="inferred from homology"/>